<dbReference type="Gene3D" id="3.90.1150.10">
    <property type="entry name" value="Aspartate Aminotransferase, domain 1"/>
    <property type="match status" value="1"/>
</dbReference>
<protein>
    <recommendedName>
        <fullName evidence="11">Cysteine desulfurase IscS</fullName>
        <ecNumber evidence="11">2.8.1.7</ecNumber>
    </recommendedName>
</protein>
<feature type="binding site" evidence="11">
    <location>
        <position position="179"/>
    </location>
    <ligand>
        <name>pyridoxal 5'-phosphate</name>
        <dbReference type="ChEBI" id="CHEBI:597326"/>
    </ligand>
</feature>
<comment type="cofactor">
    <cofactor evidence="1 11 12">
        <name>pyridoxal 5'-phosphate</name>
        <dbReference type="ChEBI" id="CHEBI:597326"/>
    </cofactor>
</comment>
<dbReference type="GO" id="GO:0031071">
    <property type="term" value="F:cysteine desulfurase activity"/>
    <property type="evidence" value="ECO:0007669"/>
    <property type="project" value="UniProtKB-UniRule"/>
</dbReference>
<feature type="binding site" evidence="11">
    <location>
        <position position="151"/>
    </location>
    <ligand>
        <name>pyridoxal 5'-phosphate</name>
        <dbReference type="ChEBI" id="CHEBI:597326"/>
    </ligand>
</feature>
<keyword evidence="3 11" id="KW-0963">Cytoplasm</keyword>
<feature type="binding site" evidence="11">
    <location>
        <position position="237"/>
    </location>
    <ligand>
        <name>pyridoxal 5'-phosphate</name>
        <dbReference type="ChEBI" id="CHEBI:597326"/>
    </ligand>
</feature>
<comment type="function">
    <text evidence="11">Master enzyme that delivers sulfur to a number of partners involved in Fe-S cluster assembly, tRNA modification or cofactor biosynthesis. Catalyzes the removal of elemental sulfur atoms from cysteine to produce alanine. Functions as a sulfur delivery protein for Fe-S cluster synthesis onto IscU, an Fe-S scaffold assembly protein, as well as other S acceptor proteins.</text>
</comment>
<dbReference type="EC" id="2.8.1.7" evidence="11"/>
<dbReference type="Pfam" id="PF00266">
    <property type="entry name" value="Aminotran_5"/>
    <property type="match status" value="1"/>
</dbReference>
<dbReference type="PROSITE" id="PS00595">
    <property type="entry name" value="AA_TRANSFER_CLASS_5"/>
    <property type="match status" value="1"/>
</dbReference>
<dbReference type="OrthoDB" id="9808002at2"/>
<feature type="modified residue" description="N6-(pyridoxal phosphate)lysine" evidence="11">
    <location>
        <position position="202"/>
    </location>
</feature>
<evidence type="ECO:0000256" key="8">
    <source>
        <dbReference type="ARBA" id="ARBA00023004"/>
    </source>
</evidence>
<dbReference type="NCBIfam" id="NF002806">
    <property type="entry name" value="PRK02948.1"/>
    <property type="match status" value="1"/>
</dbReference>
<feature type="binding site" description="via persulfide group" evidence="11">
    <location>
        <position position="325"/>
    </location>
    <ligand>
        <name>[2Fe-2S] cluster</name>
        <dbReference type="ChEBI" id="CHEBI:190135"/>
        <note>ligand shared with IscU</note>
    </ligand>
</feature>
<evidence type="ECO:0000256" key="4">
    <source>
        <dbReference type="ARBA" id="ARBA00022679"/>
    </source>
</evidence>
<dbReference type="NCBIfam" id="TIGR03402">
    <property type="entry name" value="FeS_nifS"/>
    <property type="match status" value="1"/>
</dbReference>
<evidence type="ECO:0000313" key="15">
    <source>
        <dbReference type="Proteomes" id="UP000199652"/>
    </source>
</evidence>
<organism evidence="14 15">
    <name type="scientific">Eubacterium barkeri</name>
    <name type="common">Clostridium barkeri</name>
    <dbReference type="NCBI Taxonomy" id="1528"/>
    <lineage>
        <taxon>Bacteria</taxon>
        <taxon>Bacillati</taxon>
        <taxon>Bacillota</taxon>
        <taxon>Clostridia</taxon>
        <taxon>Eubacteriales</taxon>
        <taxon>Eubacteriaceae</taxon>
        <taxon>Eubacterium</taxon>
    </lineage>
</organism>
<dbReference type="FunFam" id="3.40.640.10:FF:000003">
    <property type="entry name" value="Cysteine desulfurase IscS"/>
    <property type="match status" value="1"/>
</dbReference>
<evidence type="ECO:0000256" key="2">
    <source>
        <dbReference type="ARBA" id="ARBA00006490"/>
    </source>
</evidence>
<proteinExistence type="inferred from homology"/>
<keyword evidence="4 11" id="KW-0808">Transferase</keyword>
<dbReference type="InterPro" id="IPR020578">
    <property type="entry name" value="Aminotrans_V_PyrdxlP_BS"/>
</dbReference>
<dbReference type="InterPro" id="IPR000192">
    <property type="entry name" value="Aminotrans_V_dom"/>
</dbReference>
<dbReference type="HAMAP" id="MF_00331">
    <property type="entry name" value="Cys_desulf_IscS"/>
    <property type="match status" value="1"/>
</dbReference>
<dbReference type="GO" id="GO:0044571">
    <property type="term" value="P:[2Fe-2S] cluster assembly"/>
    <property type="evidence" value="ECO:0007669"/>
    <property type="project" value="UniProtKB-UniRule"/>
</dbReference>
<keyword evidence="5 11" id="KW-0001">2Fe-2S</keyword>
<dbReference type="InterPro" id="IPR017772">
    <property type="entry name" value="Cys_deSase_NifS_bac/arc"/>
</dbReference>
<feature type="binding site" evidence="11">
    <location>
        <begin position="71"/>
        <end position="72"/>
    </location>
    <ligand>
        <name>pyridoxal 5'-phosphate</name>
        <dbReference type="ChEBI" id="CHEBI:597326"/>
    </ligand>
</feature>
<evidence type="ECO:0000313" key="14">
    <source>
        <dbReference type="EMBL" id="SDX52005.1"/>
    </source>
</evidence>
<dbReference type="InterPro" id="IPR010240">
    <property type="entry name" value="Cys_deSase_IscS"/>
</dbReference>
<comment type="pathway">
    <text evidence="11">Cofactor biosynthesis; iron-sulfur cluster biosynthesis.</text>
</comment>
<evidence type="ECO:0000256" key="12">
    <source>
        <dbReference type="RuleBase" id="RU004504"/>
    </source>
</evidence>
<dbReference type="UniPathway" id="UPA00266"/>
<dbReference type="Gene3D" id="1.10.260.50">
    <property type="match status" value="1"/>
</dbReference>
<sequence>MKRIYLDNAATTPVDERVLPEMLPYFSEYYGNPSSVYQEGHEAKRAVENARRQVADIIGADPKEVYFTAGGSESDNWAIKGVARKNRKKGNHIITTTIEHHAVLHTCQTLEREGFEVTYLPVDEYGLISLEDLKAAIRDETILVSIMFANNEIGTVEPIKAIAEIVKPKGIIFHTDAVQALGNIPLDVKDLNVDLMSLSSHKIYGPKGVGALYIRKGVPIENLIDGGAQERRRRAGTENTPAIVGFGKAAELAHEEMDANITHMKDLRDALIEGVMTKIPQVRLNGHPTQRLPGNANFCFEYIEGESILLSLDLIGVAGSSGSACTSGSLDPSHVLLAIGLPAGIAHGSLRLTIGRHTTREDIDFVVDNLVTIIERLRMMSPVDASTPIDDAVYDHGHHHH</sequence>
<evidence type="ECO:0000256" key="3">
    <source>
        <dbReference type="ARBA" id="ARBA00022490"/>
    </source>
</evidence>
<evidence type="ECO:0000256" key="10">
    <source>
        <dbReference type="ARBA" id="ARBA00050776"/>
    </source>
</evidence>
<evidence type="ECO:0000259" key="13">
    <source>
        <dbReference type="Pfam" id="PF00266"/>
    </source>
</evidence>
<dbReference type="GO" id="GO:0006520">
    <property type="term" value="P:amino acid metabolic process"/>
    <property type="evidence" value="ECO:0007669"/>
    <property type="project" value="InterPro"/>
</dbReference>
<keyword evidence="6 11" id="KW-0479">Metal-binding</keyword>
<dbReference type="GO" id="GO:0046872">
    <property type="term" value="F:metal ion binding"/>
    <property type="evidence" value="ECO:0007669"/>
    <property type="project" value="UniProtKB-KW"/>
</dbReference>
<dbReference type="STRING" id="1528.SAMN04488579_10356"/>
<comment type="similarity">
    <text evidence="2 11">Belongs to the class-V pyridoxal-phosphate-dependent aminotransferase family. NifS/IscS subfamily.</text>
</comment>
<evidence type="ECO:0000256" key="9">
    <source>
        <dbReference type="ARBA" id="ARBA00023014"/>
    </source>
</evidence>
<dbReference type="PIRSF" id="PIRSF005572">
    <property type="entry name" value="NifS"/>
    <property type="match status" value="1"/>
</dbReference>
<comment type="subcellular location">
    <subcellularLocation>
        <location evidence="11">Cytoplasm</location>
    </subcellularLocation>
</comment>
<feature type="active site" description="Cysteine persulfide intermediate" evidence="11">
    <location>
        <position position="325"/>
    </location>
</feature>
<dbReference type="Proteomes" id="UP000199652">
    <property type="component" value="Unassembled WGS sequence"/>
</dbReference>
<dbReference type="InterPro" id="IPR015422">
    <property type="entry name" value="PyrdxlP-dep_Trfase_small"/>
</dbReference>
<feature type="binding site" evidence="11">
    <location>
        <begin position="199"/>
        <end position="201"/>
    </location>
    <ligand>
        <name>pyridoxal 5'-phosphate</name>
        <dbReference type="ChEBI" id="CHEBI:597326"/>
    </ligand>
</feature>
<dbReference type="InterPro" id="IPR016454">
    <property type="entry name" value="Cysteine_dSase"/>
</dbReference>
<reference evidence="15" key="1">
    <citation type="submission" date="2016-10" db="EMBL/GenBank/DDBJ databases">
        <authorList>
            <person name="Varghese N."/>
            <person name="Submissions S."/>
        </authorList>
    </citation>
    <scope>NUCLEOTIDE SEQUENCE [LARGE SCALE GENOMIC DNA]</scope>
    <source>
        <strain evidence="15">VPI 5359</strain>
    </source>
</reference>
<evidence type="ECO:0000256" key="5">
    <source>
        <dbReference type="ARBA" id="ARBA00022714"/>
    </source>
</evidence>
<evidence type="ECO:0000256" key="7">
    <source>
        <dbReference type="ARBA" id="ARBA00022898"/>
    </source>
</evidence>
<dbReference type="PANTHER" id="PTHR11601">
    <property type="entry name" value="CYSTEINE DESULFURYLASE FAMILY MEMBER"/>
    <property type="match status" value="1"/>
</dbReference>
<accession>A0A1H3CD42</accession>
<dbReference type="InterPro" id="IPR015421">
    <property type="entry name" value="PyrdxlP-dep_Trfase_major"/>
</dbReference>
<name>A0A1H3CD42_EUBBA</name>
<evidence type="ECO:0000256" key="6">
    <source>
        <dbReference type="ARBA" id="ARBA00022723"/>
    </source>
</evidence>
<dbReference type="EMBL" id="FNOU01000003">
    <property type="protein sequence ID" value="SDX52005.1"/>
    <property type="molecule type" value="Genomic_DNA"/>
</dbReference>
<dbReference type="PANTHER" id="PTHR11601:SF34">
    <property type="entry name" value="CYSTEINE DESULFURASE"/>
    <property type="match status" value="1"/>
</dbReference>
<dbReference type="AlphaFoldDB" id="A0A1H3CD42"/>
<keyword evidence="8 11" id="KW-0408">Iron</keyword>
<comment type="catalytic activity">
    <reaction evidence="10 11">
        <text>(sulfur carrier)-H + L-cysteine = (sulfur carrier)-SH + L-alanine</text>
        <dbReference type="Rhea" id="RHEA:43892"/>
        <dbReference type="Rhea" id="RHEA-COMP:14737"/>
        <dbReference type="Rhea" id="RHEA-COMP:14739"/>
        <dbReference type="ChEBI" id="CHEBI:29917"/>
        <dbReference type="ChEBI" id="CHEBI:35235"/>
        <dbReference type="ChEBI" id="CHEBI:57972"/>
        <dbReference type="ChEBI" id="CHEBI:64428"/>
        <dbReference type="EC" id="2.8.1.7"/>
    </reaction>
</comment>
<dbReference type="InterPro" id="IPR015424">
    <property type="entry name" value="PyrdxlP-dep_Trfase"/>
</dbReference>
<keyword evidence="9 11" id="KW-0411">Iron-sulfur</keyword>
<gene>
    <name evidence="11" type="primary">iscS</name>
    <name evidence="14" type="ORF">SAMN04488579_10356</name>
</gene>
<keyword evidence="15" id="KW-1185">Reference proteome</keyword>
<dbReference type="Gene3D" id="3.40.640.10">
    <property type="entry name" value="Type I PLP-dependent aspartate aminotransferase-like (Major domain)"/>
    <property type="match status" value="1"/>
</dbReference>
<dbReference type="GO" id="GO:0051537">
    <property type="term" value="F:2 iron, 2 sulfur cluster binding"/>
    <property type="evidence" value="ECO:0007669"/>
    <property type="project" value="UniProtKB-UniRule"/>
</dbReference>
<dbReference type="GO" id="GO:1990221">
    <property type="term" value="C:L-cysteine desulfurase complex"/>
    <property type="evidence" value="ECO:0007669"/>
    <property type="project" value="UniProtKB-ARBA"/>
</dbReference>
<comment type="subunit">
    <text evidence="11">Homodimer. Forms a heterotetramer with IscU, interacts with other sulfur acceptors.</text>
</comment>
<evidence type="ECO:0000256" key="1">
    <source>
        <dbReference type="ARBA" id="ARBA00001933"/>
    </source>
</evidence>
<evidence type="ECO:0000256" key="11">
    <source>
        <dbReference type="HAMAP-Rule" id="MF_00331"/>
    </source>
</evidence>
<dbReference type="RefSeq" id="WP_090243282.1">
    <property type="nucleotide sequence ID" value="NZ_FNOU01000003.1"/>
</dbReference>
<keyword evidence="7 11" id="KW-0663">Pyridoxal phosphate</keyword>
<dbReference type="SUPFAM" id="SSF53383">
    <property type="entry name" value="PLP-dependent transferases"/>
    <property type="match status" value="1"/>
</dbReference>
<dbReference type="GO" id="GO:0030170">
    <property type="term" value="F:pyridoxal phosphate binding"/>
    <property type="evidence" value="ECO:0007669"/>
    <property type="project" value="UniProtKB-UniRule"/>
</dbReference>
<feature type="domain" description="Aminotransferase class V" evidence="13">
    <location>
        <begin position="4"/>
        <end position="364"/>
    </location>
</feature>